<proteinExistence type="predicted"/>
<protein>
    <submittedName>
        <fullName evidence="1">Uncharacterized protein</fullName>
    </submittedName>
</protein>
<keyword evidence="2" id="KW-1185">Reference proteome</keyword>
<organism evidence="1 2">
    <name type="scientific">Trichogramma brassicae</name>
    <dbReference type="NCBI Taxonomy" id="86971"/>
    <lineage>
        <taxon>Eukaryota</taxon>
        <taxon>Metazoa</taxon>
        <taxon>Ecdysozoa</taxon>
        <taxon>Arthropoda</taxon>
        <taxon>Hexapoda</taxon>
        <taxon>Insecta</taxon>
        <taxon>Pterygota</taxon>
        <taxon>Neoptera</taxon>
        <taxon>Endopterygota</taxon>
        <taxon>Hymenoptera</taxon>
        <taxon>Apocrita</taxon>
        <taxon>Proctotrupomorpha</taxon>
        <taxon>Chalcidoidea</taxon>
        <taxon>Trichogrammatidae</taxon>
        <taxon>Trichogramma</taxon>
    </lineage>
</organism>
<dbReference type="AlphaFoldDB" id="A0A6H5HX28"/>
<evidence type="ECO:0000313" key="2">
    <source>
        <dbReference type="Proteomes" id="UP000479190"/>
    </source>
</evidence>
<feature type="non-terminal residue" evidence="1">
    <location>
        <position position="95"/>
    </location>
</feature>
<reference evidence="1 2" key="1">
    <citation type="submission" date="2020-02" db="EMBL/GenBank/DDBJ databases">
        <authorList>
            <person name="Ferguson B K."/>
        </authorList>
    </citation>
    <scope>NUCLEOTIDE SEQUENCE [LARGE SCALE GENOMIC DNA]</scope>
</reference>
<gene>
    <name evidence="1" type="ORF">TBRA_LOCUS467</name>
</gene>
<accession>A0A6H5HX28</accession>
<name>A0A6H5HX28_9HYME</name>
<sequence>MRSKRKYTNTNKMVVSVTIRKPRVFTTTIRTIIDKPKFSPVTKETTLMSVTLVGLNYTSEDSRIISRYYMFTTIPYYTTLADLYVSLDTESVTKA</sequence>
<dbReference type="Proteomes" id="UP000479190">
    <property type="component" value="Unassembled WGS sequence"/>
</dbReference>
<dbReference type="EMBL" id="CADCXV010000110">
    <property type="protein sequence ID" value="CAB0028267.1"/>
    <property type="molecule type" value="Genomic_DNA"/>
</dbReference>
<evidence type="ECO:0000313" key="1">
    <source>
        <dbReference type="EMBL" id="CAB0028267.1"/>
    </source>
</evidence>